<evidence type="ECO:0000313" key="2">
    <source>
        <dbReference type="Proteomes" id="UP000007148"/>
    </source>
</evidence>
<organism evidence="1 2">
    <name type="scientific">Serendipita indica (strain DSM 11827)</name>
    <name type="common">Root endophyte fungus</name>
    <name type="synonym">Piriformospora indica</name>
    <dbReference type="NCBI Taxonomy" id="1109443"/>
    <lineage>
        <taxon>Eukaryota</taxon>
        <taxon>Fungi</taxon>
        <taxon>Dikarya</taxon>
        <taxon>Basidiomycota</taxon>
        <taxon>Agaricomycotina</taxon>
        <taxon>Agaricomycetes</taxon>
        <taxon>Sebacinales</taxon>
        <taxon>Serendipitaceae</taxon>
        <taxon>Serendipita</taxon>
    </lineage>
</organism>
<gene>
    <name evidence="1" type="ORF">PIIN_06015</name>
</gene>
<protein>
    <submittedName>
        <fullName evidence="1">Uncharacterized protein</fullName>
    </submittedName>
</protein>
<dbReference type="InParanoid" id="G4TL86"/>
<comment type="caution">
    <text evidence="1">The sequence shown here is derived from an EMBL/GenBank/DDBJ whole genome shotgun (WGS) entry which is preliminary data.</text>
</comment>
<evidence type="ECO:0000313" key="1">
    <source>
        <dbReference type="EMBL" id="CCA72079.1"/>
    </source>
</evidence>
<keyword evidence="2" id="KW-1185">Reference proteome</keyword>
<proteinExistence type="predicted"/>
<dbReference type="Proteomes" id="UP000007148">
    <property type="component" value="Unassembled WGS sequence"/>
</dbReference>
<accession>G4TL86</accession>
<dbReference type="AlphaFoldDB" id="G4TL86"/>
<name>G4TL86_SERID</name>
<dbReference type="HOGENOM" id="CLU_2688713_0_0_1"/>
<dbReference type="EMBL" id="CAFZ01000147">
    <property type="protein sequence ID" value="CCA72079.1"/>
    <property type="molecule type" value="Genomic_DNA"/>
</dbReference>
<sequence>MLPHRQQSKPGETSGNGYIHPSHIVSHQPGVKSMSLLKEERIATRLRGGGISSCLLCCCCVYLCLESWELCDEP</sequence>
<reference evidence="1 2" key="1">
    <citation type="journal article" date="2011" name="PLoS Pathog.">
        <title>Endophytic Life Strategies Decoded by Genome and Transcriptome Analyses of the Mutualistic Root Symbiont Piriformospora indica.</title>
        <authorList>
            <person name="Zuccaro A."/>
            <person name="Lahrmann U."/>
            <person name="Guldener U."/>
            <person name="Langen G."/>
            <person name="Pfiffi S."/>
            <person name="Biedenkopf D."/>
            <person name="Wong P."/>
            <person name="Samans B."/>
            <person name="Grimm C."/>
            <person name="Basiewicz M."/>
            <person name="Murat C."/>
            <person name="Martin F."/>
            <person name="Kogel K.H."/>
        </authorList>
    </citation>
    <scope>NUCLEOTIDE SEQUENCE [LARGE SCALE GENOMIC DNA]</scope>
    <source>
        <strain evidence="1 2">DSM 11827</strain>
    </source>
</reference>